<evidence type="ECO:0000313" key="3">
    <source>
        <dbReference type="Proteomes" id="UP000031512"/>
    </source>
</evidence>
<dbReference type="OrthoDB" id="1597724at2759"/>
<feature type="chain" id="PRO_5003953297" evidence="1">
    <location>
        <begin position="26"/>
        <end position="464"/>
    </location>
</feature>
<keyword evidence="1" id="KW-0732">Signal</keyword>
<organism evidence="2 3">
    <name type="scientific">Theileria equi strain WA</name>
    <dbReference type="NCBI Taxonomy" id="1537102"/>
    <lineage>
        <taxon>Eukaryota</taxon>
        <taxon>Sar</taxon>
        <taxon>Alveolata</taxon>
        <taxon>Apicomplexa</taxon>
        <taxon>Aconoidasida</taxon>
        <taxon>Piroplasmida</taxon>
        <taxon>Theileriidae</taxon>
        <taxon>Theileria</taxon>
    </lineage>
</organism>
<accession>L1LEN0</accession>
<protein>
    <submittedName>
        <fullName evidence="2">Signal peptide containing protein</fullName>
    </submittedName>
</protein>
<sequence>MDLQWSSTGLIVLCMQLMLIDLVYASSSRFRSPAVSSSHGAAYRLKASPKQFAAISSLQPGSSWKKFGLGNLSRVASISNTPAPVSSGAKYFSDLLKSSIGYNSIPHRCGYNDFCTHTKDAIDKAFPSVLSGYTASALKSLGSYSSLNSKDGSESLNSITETSRLLENAVYGAVLFYLETTENFTNDNRILSFFKFTKGLNDLNHQFRTTELVDLVSKLEGHLFSTFRNSVTACKLSFVSKLFNDASNRNTDLIKLTQVQFISNTQKEFMNTIPKLVPFFFKNSNYKSTDLETEGAFYKRLLWLIFTAIEYSNDKASTFLNHLSSLKFEHRLKDTLKRWSLDSDIDEFNNISNTLNSGAKAMLSSHIKGNIEKGKLMKLVTNKQHQIDLLQKQLGNSSQHSPLNCGFAYRLPNSNLNIAGSIQKGKGNLQISCVPDESAGLLGPYGFTHGVFPGNLGLSINIQI</sequence>
<dbReference type="Proteomes" id="UP000031512">
    <property type="component" value="Unassembled WGS sequence"/>
</dbReference>
<keyword evidence="3" id="KW-1185">Reference proteome</keyword>
<reference evidence="2 3" key="1">
    <citation type="journal article" date="2012" name="BMC Genomics">
        <title>Comparative genomic analysis and phylogenetic position of Theileria equi.</title>
        <authorList>
            <person name="Kappmeyer L.S."/>
            <person name="Thiagarajan M."/>
            <person name="Herndon D.R."/>
            <person name="Ramsay J.D."/>
            <person name="Caler E."/>
            <person name="Djikeng A."/>
            <person name="Gillespie J.J."/>
            <person name="Lau A.O."/>
            <person name="Roalson E.H."/>
            <person name="Silva J.C."/>
            <person name="Silva M.G."/>
            <person name="Suarez C.E."/>
            <person name="Ueti M.W."/>
            <person name="Nene V.M."/>
            <person name="Mealey R.H."/>
            <person name="Knowles D.P."/>
            <person name="Brayton K.A."/>
        </authorList>
    </citation>
    <scope>NUCLEOTIDE SEQUENCE [LARGE SCALE GENOMIC DNA]</scope>
    <source>
        <strain evidence="2 3">WA</strain>
    </source>
</reference>
<dbReference type="VEuPathDB" id="PiroplasmaDB:BEWA_037460"/>
<name>L1LEN0_THEEQ</name>
<comment type="caution">
    <text evidence="2">The sequence shown here is derived from an EMBL/GenBank/DDBJ whole genome shotgun (WGS) entry which is preliminary data.</text>
</comment>
<dbReference type="eggNOG" id="ENOG502QWPT">
    <property type="taxonomic scope" value="Eukaryota"/>
</dbReference>
<dbReference type="GeneID" id="15806633"/>
<gene>
    <name evidence="2" type="ORF">BEWA_037460</name>
</gene>
<evidence type="ECO:0000256" key="1">
    <source>
        <dbReference type="SAM" id="SignalP"/>
    </source>
</evidence>
<dbReference type="EMBL" id="ACOU01000002">
    <property type="protein sequence ID" value="EKX73710.1"/>
    <property type="molecule type" value="Genomic_DNA"/>
</dbReference>
<dbReference type="KEGG" id="beq:BEWA_037460"/>
<evidence type="ECO:0000313" key="2">
    <source>
        <dbReference type="EMBL" id="EKX73710.1"/>
    </source>
</evidence>
<proteinExistence type="predicted"/>
<dbReference type="AlphaFoldDB" id="L1LEN0"/>
<feature type="signal peptide" evidence="1">
    <location>
        <begin position="1"/>
        <end position="25"/>
    </location>
</feature>
<dbReference type="RefSeq" id="XP_004833162.1">
    <property type="nucleotide sequence ID" value="XM_004833105.1"/>
</dbReference>